<dbReference type="EMBL" id="MPBG01000009">
    <property type="protein sequence ID" value="RMI87778.1"/>
    <property type="molecule type" value="Genomic_DNA"/>
</dbReference>
<evidence type="ECO:0000256" key="1">
    <source>
        <dbReference type="SAM" id="Phobius"/>
    </source>
</evidence>
<dbReference type="Proteomes" id="UP000283896">
    <property type="component" value="Unassembled WGS sequence"/>
</dbReference>
<dbReference type="AlphaFoldDB" id="A0A421NUS6"/>
<comment type="caution">
    <text evidence="2">The sequence shown here is derived from an EMBL/GenBank/DDBJ whole genome shotgun (WGS) entry which is preliminary data.</text>
</comment>
<accession>A0A421NUS6</accession>
<sequence>MTKILKVILFTAFPIITPFLTYKIFNYFKLSPETINKITLVSITSLILIINIILFYILEEAKKYE</sequence>
<organism evidence="2 3">
    <name type="scientific">Candidatus Phytoplasma solani</name>
    <dbReference type="NCBI Taxonomy" id="69896"/>
    <lineage>
        <taxon>Bacteria</taxon>
        <taxon>Bacillati</taxon>
        <taxon>Mycoplasmatota</taxon>
        <taxon>Mollicutes</taxon>
        <taxon>Acholeplasmatales</taxon>
        <taxon>Acholeplasmataceae</taxon>
        <taxon>Candidatus Phytoplasma</taxon>
        <taxon>16SrXII (Stolbur group)</taxon>
    </lineage>
</organism>
<keyword evidence="1" id="KW-0812">Transmembrane</keyword>
<keyword evidence="1" id="KW-1133">Transmembrane helix</keyword>
<reference evidence="3" key="1">
    <citation type="submission" date="2016-11" db="EMBL/GenBank/DDBJ databases">
        <title>Genome sequence of Candidatus Phytoplasma solani strain SA-1.</title>
        <authorList>
            <person name="Haryono M."/>
            <person name="Samarzija I."/>
            <person name="Seruga Music M."/>
            <person name="Hogenhout S."/>
            <person name="Kuo C.-H."/>
        </authorList>
    </citation>
    <scope>NUCLEOTIDE SEQUENCE [LARGE SCALE GENOMIC DNA]</scope>
    <source>
        <strain evidence="3">SA-1</strain>
    </source>
</reference>
<keyword evidence="1" id="KW-0472">Membrane</keyword>
<gene>
    <name evidence="2" type="ORF">PSSA1_v1c5470</name>
</gene>
<feature type="transmembrane region" description="Helical" evidence="1">
    <location>
        <begin position="7"/>
        <end position="25"/>
    </location>
</feature>
<name>A0A421NUS6_9MOLU</name>
<feature type="transmembrane region" description="Helical" evidence="1">
    <location>
        <begin position="37"/>
        <end position="58"/>
    </location>
</feature>
<keyword evidence="3" id="KW-1185">Reference proteome</keyword>
<evidence type="ECO:0000313" key="2">
    <source>
        <dbReference type="EMBL" id="RMI87778.1"/>
    </source>
</evidence>
<proteinExistence type="predicted"/>
<evidence type="ECO:0000313" key="3">
    <source>
        <dbReference type="Proteomes" id="UP000283896"/>
    </source>
</evidence>
<protein>
    <submittedName>
        <fullName evidence="2">Uncharacterized protein</fullName>
    </submittedName>
</protein>